<protein>
    <recommendedName>
        <fullName evidence="3">DUF2851 domain-containing protein</fullName>
    </recommendedName>
</protein>
<dbReference type="AlphaFoldDB" id="A0A098YV00"/>
<accession>A0A098YV00</accession>
<name>A0A098YV00_9BACT</name>
<proteinExistence type="predicted"/>
<evidence type="ECO:0000313" key="1">
    <source>
        <dbReference type="EMBL" id="KGI23167.1"/>
    </source>
</evidence>
<dbReference type="Proteomes" id="UP000029723">
    <property type="component" value="Unassembled WGS sequence"/>
</dbReference>
<organism evidence="1 2">
    <name type="scientific">Hoylesella timonensis S9-PR14</name>
    <dbReference type="NCBI Taxonomy" id="1401062"/>
    <lineage>
        <taxon>Bacteria</taxon>
        <taxon>Pseudomonadati</taxon>
        <taxon>Bacteroidota</taxon>
        <taxon>Bacteroidia</taxon>
        <taxon>Bacteroidales</taxon>
        <taxon>Prevotellaceae</taxon>
        <taxon>Hoylesella</taxon>
    </lineage>
</organism>
<dbReference type="OrthoDB" id="1005072at2"/>
<dbReference type="RefSeq" id="WP_036925497.1">
    <property type="nucleotide sequence ID" value="NZ_JRPQ01000002.1"/>
</dbReference>
<dbReference type="InterPro" id="IPR021272">
    <property type="entry name" value="DUF2851"/>
</dbReference>
<sequence length="436" mass="50834">MTEQLLHYCWKHRLFPLTQLATTDGQLVEVIDTGLHNSDAGPDFINAKIKLADTVWVGNVEIHNKSSDWYAHHHDQDTNYNNVVLHVSGDVDTPVRTTTGREIPQLELQIPQQVEQQYEQLLMADAYPPCHEVVSEMPRITVHAWLSALQTERLEQKTLQIKQRLALCQGDWETVLFVTLARNFGFGVNGDAFEQWAMHIPLHSVAHHRDDLFQVEAFFMGQAGLLERSLIPEKYHATMDTEGYFERLQNEYLYLQHKFNLQPMEGKRWKFLRLRPQNFPNIRIAQLATLYHSHRFGLRNLVESESLKALKDTMKSGVSTYWQTHYVFGAVSKKSEKRISESSLNVLLINTVIPILFAYGRYHDEEELCDKALNYLEQLQPETNHIVRKWQESGIKVENAGDTQALVQLQRQYCERKECLRCRFGYEYLKGKQHNR</sequence>
<comment type="caution">
    <text evidence="1">The sequence shown here is derived from an EMBL/GenBank/DDBJ whole genome shotgun (WGS) entry which is preliminary data.</text>
</comment>
<evidence type="ECO:0008006" key="3">
    <source>
        <dbReference type="Google" id="ProtNLM"/>
    </source>
</evidence>
<gene>
    <name evidence="1" type="ORF">HMPREF9304_00225</name>
</gene>
<dbReference type="EMBL" id="JRPQ01000002">
    <property type="protein sequence ID" value="KGI23167.1"/>
    <property type="molecule type" value="Genomic_DNA"/>
</dbReference>
<reference evidence="1 2" key="1">
    <citation type="submission" date="2014-07" db="EMBL/GenBank/DDBJ databases">
        <authorList>
            <person name="McCorrison J."/>
            <person name="Sanka R."/>
            <person name="Torralba M."/>
            <person name="Gillis M."/>
            <person name="Haft D.H."/>
            <person name="Methe B."/>
            <person name="Sutton G."/>
            <person name="Nelson K.E."/>
        </authorList>
    </citation>
    <scope>NUCLEOTIDE SEQUENCE [LARGE SCALE GENOMIC DNA]</scope>
    <source>
        <strain evidence="1 2">S9-PR14</strain>
    </source>
</reference>
<dbReference type="Pfam" id="PF11013">
    <property type="entry name" value="DUF2851"/>
    <property type="match status" value="1"/>
</dbReference>
<evidence type="ECO:0000313" key="2">
    <source>
        <dbReference type="Proteomes" id="UP000029723"/>
    </source>
</evidence>